<dbReference type="PROSITE" id="PS01033">
    <property type="entry name" value="GLOBIN"/>
    <property type="match status" value="1"/>
</dbReference>
<organism evidence="5">
    <name type="scientific">hydrothermal vent metagenome</name>
    <dbReference type="NCBI Taxonomy" id="652676"/>
    <lineage>
        <taxon>unclassified sequences</taxon>
        <taxon>metagenomes</taxon>
        <taxon>ecological metagenomes</taxon>
    </lineage>
</organism>
<dbReference type="InterPro" id="IPR009050">
    <property type="entry name" value="Globin-like_sf"/>
</dbReference>
<accession>A0A3B0Y9B1</accession>
<dbReference type="PRINTS" id="PR00188">
    <property type="entry name" value="PLANTGLOBIN"/>
</dbReference>
<dbReference type="GO" id="GO:0008941">
    <property type="term" value="F:nitric oxide dioxygenase NAD(P)H activity"/>
    <property type="evidence" value="ECO:0007669"/>
    <property type="project" value="TreeGrafter"/>
</dbReference>
<dbReference type="PANTHER" id="PTHR43396:SF3">
    <property type="entry name" value="FLAVOHEMOPROTEIN"/>
    <property type="match status" value="1"/>
</dbReference>
<dbReference type="GO" id="GO:0071949">
    <property type="term" value="F:FAD binding"/>
    <property type="evidence" value="ECO:0007669"/>
    <property type="project" value="TreeGrafter"/>
</dbReference>
<evidence type="ECO:0000256" key="3">
    <source>
        <dbReference type="ARBA" id="ARBA00023004"/>
    </source>
</evidence>
<dbReference type="GO" id="GO:0046210">
    <property type="term" value="P:nitric oxide catabolic process"/>
    <property type="evidence" value="ECO:0007669"/>
    <property type="project" value="TreeGrafter"/>
</dbReference>
<feature type="domain" description="Globin" evidence="4">
    <location>
        <begin position="8"/>
        <end position="143"/>
    </location>
</feature>
<dbReference type="PANTHER" id="PTHR43396">
    <property type="entry name" value="FLAVOHEMOPROTEIN"/>
    <property type="match status" value="1"/>
</dbReference>
<evidence type="ECO:0000256" key="1">
    <source>
        <dbReference type="ARBA" id="ARBA00022617"/>
    </source>
</evidence>
<protein>
    <recommendedName>
        <fullName evidence="4">Globin domain-containing protein</fullName>
    </recommendedName>
</protein>
<dbReference type="GO" id="GO:0071500">
    <property type="term" value="P:cellular response to nitrosative stress"/>
    <property type="evidence" value="ECO:0007669"/>
    <property type="project" value="TreeGrafter"/>
</dbReference>
<dbReference type="InterPro" id="IPR000971">
    <property type="entry name" value="Globin"/>
</dbReference>
<dbReference type="CDD" id="cd12131">
    <property type="entry name" value="HGbI-like"/>
    <property type="match status" value="1"/>
</dbReference>
<evidence type="ECO:0000256" key="2">
    <source>
        <dbReference type="ARBA" id="ARBA00022723"/>
    </source>
</evidence>
<keyword evidence="3" id="KW-0408">Iron</keyword>
<sequence>MSSDRYVSPLGLDVQALENSFNLLAPHGEELVRRFYEKLFERAPAVKPMFDGITAEEQQEKLLDGLKLVVENVRMPEVLAPALSAMGARHQGYGVLPDHYPVVASTLIDTMKEIAGDAWTDSIESAWTHALNTIAEVMLDAYSSEVGPEVGVV</sequence>
<proteinExistence type="predicted"/>
<keyword evidence="1" id="KW-0349">Heme</keyword>
<dbReference type="AlphaFoldDB" id="A0A3B0Y9B1"/>
<dbReference type="GO" id="GO:0020037">
    <property type="term" value="F:heme binding"/>
    <property type="evidence" value="ECO:0007669"/>
    <property type="project" value="InterPro"/>
</dbReference>
<name>A0A3B0Y9B1_9ZZZZ</name>
<keyword evidence="2" id="KW-0479">Metal-binding</keyword>
<evidence type="ECO:0000313" key="5">
    <source>
        <dbReference type="EMBL" id="VAW64936.1"/>
    </source>
</evidence>
<gene>
    <name evidence="5" type="ORF">MNBD_GAMMA10-3350</name>
</gene>
<dbReference type="InterPro" id="IPR012292">
    <property type="entry name" value="Globin/Proto"/>
</dbReference>
<dbReference type="GO" id="GO:0019825">
    <property type="term" value="F:oxygen binding"/>
    <property type="evidence" value="ECO:0007669"/>
    <property type="project" value="InterPro"/>
</dbReference>
<dbReference type="Gene3D" id="1.10.490.10">
    <property type="entry name" value="Globins"/>
    <property type="match status" value="1"/>
</dbReference>
<dbReference type="SUPFAM" id="SSF46458">
    <property type="entry name" value="Globin-like"/>
    <property type="match status" value="1"/>
</dbReference>
<dbReference type="EMBL" id="UOFJ01000159">
    <property type="protein sequence ID" value="VAW64936.1"/>
    <property type="molecule type" value="Genomic_DNA"/>
</dbReference>
<dbReference type="Pfam" id="PF00042">
    <property type="entry name" value="Globin"/>
    <property type="match status" value="1"/>
</dbReference>
<evidence type="ECO:0000259" key="4">
    <source>
        <dbReference type="PROSITE" id="PS01033"/>
    </source>
</evidence>
<dbReference type="GO" id="GO:0046872">
    <property type="term" value="F:metal ion binding"/>
    <property type="evidence" value="ECO:0007669"/>
    <property type="project" value="UniProtKB-KW"/>
</dbReference>
<reference evidence="5" key="1">
    <citation type="submission" date="2018-06" db="EMBL/GenBank/DDBJ databases">
        <authorList>
            <person name="Zhirakovskaya E."/>
        </authorList>
    </citation>
    <scope>NUCLEOTIDE SEQUENCE</scope>
</reference>